<evidence type="ECO:0000256" key="1">
    <source>
        <dbReference type="ARBA" id="ARBA00004651"/>
    </source>
</evidence>
<dbReference type="PANTHER" id="PTHR30472:SF24">
    <property type="entry name" value="FERRIC ENTEROBACTIN TRANSPORT SYSTEM PERMEASE PROTEIN FEPG"/>
    <property type="match status" value="1"/>
</dbReference>
<feature type="transmembrane region" description="Helical" evidence="8">
    <location>
        <begin position="106"/>
        <end position="127"/>
    </location>
</feature>
<keyword evidence="5 8" id="KW-0812">Transmembrane</keyword>
<sequence length="346" mass="36480">MTRLSFSLTKPWQHLTLVQNYPALVTVVLTVVLVLTIGLSLTQGSVSLTGTEVWQAILRSGSPMQQTIIWELRLPRIIAGVLVGASLGMSGALLQGMLRNSLADAYILGISAGAGLVAIVLITLGLFLTWVPLAAWLGAILVSLLVYTLARTSVGISIERLILGGVAFSFLLFSIQTVFLLFAEEGRVQAALIWLTGSLNGRGWSEVKMSFPYIAIALLLGSTLGKTMNVLSLGDDLAVGLGISLGRSRIWIGAIATLLAASAVSIAGLVGFVGLVVPHGVRLLVGADYRWVLPLSAIAGAWVLTLSDLLARLGAIELPVGAVTSLLGCPLFIVLLYRRSKLAKGF</sequence>
<dbReference type="GO" id="GO:0033214">
    <property type="term" value="P:siderophore-iron import into cell"/>
    <property type="evidence" value="ECO:0007669"/>
    <property type="project" value="TreeGrafter"/>
</dbReference>
<dbReference type="SUPFAM" id="SSF81345">
    <property type="entry name" value="ABC transporter involved in vitamin B12 uptake, BtuC"/>
    <property type="match status" value="1"/>
</dbReference>
<feature type="transmembrane region" description="Helical" evidence="8">
    <location>
        <begin position="318"/>
        <end position="337"/>
    </location>
</feature>
<evidence type="ECO:0000256" key="7">
    <source>
        <dbReference type="ARBA" id="ARBA00023136"/>
    </source>
</evidence>
<comment type="caution">
    <text evidence="9">The sequence shown here is derived from an EMBL/GenBank/DDBJ whole genome shotgun (WGS) entry which is preliminary data.</text>
</comment>
<feature type="transmembrane region" description="Helical" evidence="8">
    <location>
        <begin position="74"/>
        <end position="94"/>
    </location>
</feature>
<evidence type="ECO:0000313" key="9">
    <source>
        <dbReference type="EMBL" id="NDJ19200.1"/>
    </source>
</evidence>
<name>A0A8J7ZC20_9CYAN</name>
<keyword evidence="7 8" id="KW-0472">Membrane</keyword>
<dbReference type="CDD" id="cd06550">
    <property type="entry name" value="TM_ABC_iron-siderophores_like"/>
    <property type="match status" value="1"/>
</dbReference>
<evidence type="ECO:0000256" key="5">
    <source>
        <dbReference type="ARBA" id="ARBA00022692"/>
    </source>
</evidence>
<dbReference type="RefSeq" id="WP_162424727.1">
    <property type="nucleotide sequence ID" value="NZ_WVIE01000026.1"/>
</dbReference>
<dbReference type="FunFam" id="1.10.3470.10:FF:000001">
    <property type="entry name" value="Vitamin B12 ABC transporter permease BtuC"/>
    <property type="match status" value="1"/>
</dbReference>
<organism evidence="9 10">
    <name type="scientific">Myxacorys almedinensis A</name>
    <dbReference type="NCBI Taxonomy" id="2690445"/>
    <lineage>
        <taxon>Bacteria</taxon>
        <taxon>Bacillati</taxon>
        <taxon>Cyanobacteriota</taxon>
        <taxon>Cyanophyceae</taxon>
        <taxon>Leptolyngbyales</taxon>
        <taxon>Leptolyngbyaceae</taxon>
        <taxon>Myxacorys</taxon>
        <taxon>Myxacorys almedinensis</taxon>
    </lineage>
</organism>
<evidence type="ECO:0000313" key="10">
    <source>
        <dbReference type="Proteomes" id="UP000646053"/>
    </source>
</evidence>
<feature type="transmembrane region" description="Helical" evidence="8">
    <location>
        <begin position="162"/>
        <end position="182"/>
    </location>
</feature>
<feature type="transmembrane region" description="Helical" evidence="8">
    <location>
        <begin position="251"/>
        <end position="277"/>
    </location>
</feature>
<dbReference type="PANTHER" id="PTHR30472">
    <property type="entry name" value="FERRIC ENTEROBACTIN TRANSPORT SYSTEM PERMEASE PROTEIN"/>
    <property type="match status" value="1"/>
</dbReference>
<evidence type="ECO:0000256" key="8">
    <source>
        <dbReference type="SAM" id="Phobius"/>
    </source>
</evidence>
<gene>
    <name evidence="9" type="ORF">GS601_18215</name>
</gene>
<protein>
    <submittedName>
        <fullName evidence="9">Iron chelate uptake ABC transporter family permease subunit</fullName>
    </submittedName>
</protein>
<dbReference type="Gene3D" id="1.10.3470.10">
    <property type="entry name" value="ABC transporter involved in vitamin B12 uptake, BtuC"/>
    <property type="match status" value="1"/>
</dbReference>
<feature type="transmembrane region" description="Helical" evidence="8">
    <location>
        <begin position="21"/>
        <end position="41"/>
    </location>
</feature>
<reference evidence="9" key="1">
    <citation type="submission" date="2019-12" db="EMBL/GenBank/DDBJ databases">
        <title>High-Quality draft genome sequences of three cyanobacteria isolated from the limestone walls of the Old Cathedral of Coimbra.</title>
        <authorList>
            <person name="Tiago I."/>
            <person name="Soares F."/>
            <person name="Portugal A."/>
        </authorList>
    </citation>
    <scope>NUCLEOTIDE SEQUENCE</scope>
    <source>
        <strain evidence="9">A</strain>
    </source>
</reference>
<keyword evidence="4" id="KW-1003">Cell membrane</keyword>
<evidence type="ECO:0000256" key="4">
    <source>
        <dbReference type="ARBA" id="ARBA00022475"/>
    </source>
</evidence>
<dbReference type="Proteomes" id="UP000646053">
    <property type="component" value="Unassembled WGS sequence"/>
</dbReference>
<accession>A0A8J7ZC20</accession>
<comment type="subcellular location">
    <subcellularLocation>
        <location evidence="1">Cell membrane</location>
        <topology evidence="1">Multi-pass membrane protein</topology>
    </subcellularLocation>
</comment>
<comment type="similarity">
    <text evidence="2">Belongs to the binding-protein-dependent transport system permease family. FecCD subfamily.</text>
</comment>
<keyword evidence="3" id="KW-0813">Transport</keyword>
<keyword evidence="10" id="KW-1185">Reference proteome</keyword>
<dbReference type="GO" id="GO:0005886">
    <property type="term" value="C:plasma membrane"/>
    <property type="evidence" value="ECO:0007669"/>
    <property type="project" value="UniProtKB-SubCell"/>
</dbReference>
<feature type="transmembrane region" description="Helical" evidence="8">
    <location>
        <begin position="211"/>
        <end position="231"/>
    </location>
</feature>
<dbReference type="InterPro" id="IPR037294">
    <property type="entry name" value="ABC_BtuC-like"/>
</dbReference>
<proteinExistence type="inferred from homology"/>
<evidence type="ECO:0000256" key="3">
    <source>
        <dbReference type="ARBA" id="ARBA00022448"/>
    </source>
</evidence>
<feature type="transmembrane region" description="Helical" evidence="8">
    <location>
        <begin position="133"/>
        <end position="150"/>
    </location>
</feature>
<dbReference type="AlphaFoldDB" id="A0A8J7ZC20"/>
<dbReference type="GO" id="GO:0022857">
    <property type="term" value="F:transmembrane transporter activity"/>
    <property type="evidence" value="ECO:0007669"/>
    <property type="project" value="InterPro"/>
</dbReference>
<dbReference type="EMBL" id="WVIE01000026">
    <property type="protein sequence ID" value="NDJ19200.1"/>
    <property type="molecule type" value="Genomic_DNA"/>
</dbReference>
<evidence type="ECO:0000256" key="2">
    <source>
        <dbReference type="ARBA" id="ARBA00007935"/>
    </source>
</evidence>
<dbReference type="Pfam" id="PF01032">
    <property type="entry name" value="FecCD"/>
    <property type="match status" value="1"/>
</dbReference>
<keyword evidence="6 8" id="KW-1133">Transmembrane helix</keyword>
<evidence type="ECO:0000256" key="6">
    <source>
        <dbReference type="ARBA" id="ARBA00022989"/>
    </source>
</evidence>
<dbReference type="InterPro" id="IPR000522">
    <property type="entry name" value="ABC_transptr_permease_BtuC"/>
</dbReference>